<comment type="caution">
    <text evidence="2">The sequence shown here is derived from an EMBL/GenBank/DDBJ whole genome shotgun (WGS) entry which is preliminary data.</text>
</comment>
<evidence type="ECO:0000313" key="3">
    <source>
        <dbReference type="Proteomes" id="UP001057375"/>
    </source>
</evidence>
<dbReference type="Proteomes" id="UP001057375">
    <property type="component" value="Unassembled WGS sequence"/>
</dbReference>
<protein>
    <submittedName>
        <fullName evidence="2">Uncharacterized protein</fullName>
    </submittedName>
</protein>
<gene>
    <name evidence="2" type="ORF">ADUPG1_009709</name>
</gene>
<feature type="compositionally biased region" description="Polar residues" evidence="1">
    <location>
        <begin position="184"/>
        <end position="207"/>
    </location>
</feature>
<keyword evidence="3" id="KW-1185">Reference proteome</keyword>
<name>A0ABQ5KZ98_9EUKA</name>
<proteinExistence type="predicted"/>
<feature type="compositionally biased region" description="Low complexity" evidence="1">
    <location>
        <begin position="219"/>
        <end position="237"/>
    </location>
</feature>
<evidence type="ECO:0000313" key="2">
    <source>
        <dbReference type="EMBL" id="GKT36809.1"/>
    </source>
</evidence>
<sequence>MKLDRERCLKEFGSMIPTILSSSESKSLKVHCVQWIAELTDTPFHIPAIRYSDFLKGSRGVVFFLLFSMYVLYECGRRQSSFTIPPICLPISGTTSHRLSHLTRTHVQVLKKRFIAANKARIENEKVKSRLIEHSIDLKKQYVKEAKESAKDLFLYMRKKRLFPEQQQLQQEKEQQYALMRHQGPSSSVPLSSPNAPVTPTNFQYSSHSHHNPHHVDASLSFPSPSNNPSPGSCSSFQPGGPSTRVLLKSPINSTSYVIQQPPTTLGTIAMCSNALNNINESLVLLGAEVAVQREEMWKFTQKVNKSLEVKKSLADGSDNSESAALEFPDKGEEEK</sequence>
<evidence type="ECO:0000256" key="1">
    <source>
        <dbReference type="SAM" id="MobiDB-lite"/>
    </source>
</evidence>
<reference evidence="2" key="1">
    <citation type="submission" date="2022-03" db="EMBL/GenBank/DDBJ databases">
        <title>Draft genome sequence of Aduncisulcus paluster, a free-living microaerophilic Fornicata.</title>
        <authorList>
            <person name="Yuyama I."/>
            <person name="Kume K."/>
            <person name="Tamura T."/>
            <person name="Inagaki Y."/>
            <person name="Hashimoto T."/>
        </authorList>
    </citation>
    <scope>NUCLEOTIDE SEQUENCE</scope>
    <source>
        <strain evidence="2">NY0171</strain>
    </source>
</reference>
<feature type="non-terminal residue" evidence="2">
    <location>
        <position position="336"/>
    </location>
</feature>
<organism evidence="2 3">
    <name type="scientific">Aduncisulcus paluster</name>
    <dbReference type="NCBI Taxonomy" id="2918883"/>
    <lineage>
        <taxon>Eukaryota</taxon>
        <taxon>Metamonada</taxon>
        <taxon>Carpediemonas-like organisms</taxon>
        <taxon>Aduncisulcus</taxon>
    </lineage>
</organism>
<feature type="region of interest" description="Disordered" evidence="1">
    <location>
        <begin position="313"/>
        <end position="336"/>
    </location>
</feature>
<feature type="region of interest" description="Disordered" evidence="1">
    <location>
        <begin position="167"/>
        <end position="248"/>
    </location>
</feature>
<accession>A0ABQ5KZ98</accession>
<dbReference type="EMBL" id="BQXS01011306">
    <property type="protein sequence ID" value="GKT36809.1"/>
    <property type="molecule type" value="Genomic_DNA"/>
</dbReference>